<feature type="transmembrane region" description="Helical" evidence="8">
    <location>
        <begin position="226"/>
        <end position="244"/>
    </location>
</feature>
<comment type="caution">
    <text evidence="9">The sequence shown here is derived from an EMBL/GenBank/DDBJ whole genome shotgun (WGS) entry which is preliminary data.</text>
</comment>
<name>A0ABV9JDG5_9LACT</name>
<evidence type="ECO:0000256" key="1">
    <source>
        <dbReference type="ARBA" id="ARBA00004141"/>
    </source>
</evidence>
<dbReference type="PANTHER" id="PTHR13929">
    <property type="entry name" value="1,4-DIHYDROXY-2-NAPHTHOATE OCTAPRENYLTRANSFERASE"/>
    <property type="match status" value="1"/>
</dbReference>
<evidence type="ECO:0000256" key="6">
    <source>
        <dbReference type="ARBA" id="ARBA00022989"/>
    </source>
</evidence>
<evidence type="ECO:0000256" key="7">
    <source>
        <dbReference type="ARBA" id="ARBA00023136"/>
    </source>
</evidence>
<evidence type="ECO:0000313" key="9">
    <source>
        <dbReference type="EMBL" id="MFC4652511.1"/>
    </source>
</evidence>
<feature type="transmembrane region" description="Helical" evidence="8">
    <location>
        <begin position="88"/>
        <end position="108"/>
    </location>
</feature>
<dbReference type="Proteomes" id="UP001595987">
    <property type="component" value="Unassembled WGS sequence"/>
</dbReference>
<proteinExistence type="predicted"/>
<dbReference type="PANTHER" id="PTHR13929:SF0">
    <property type="entry name" value="UBIA PRENYLTRANSFERASE DOMAIN-CONTAINING PROTEIN 1"/>
    <property type="match status" value="1"/>
</dbReference>
<keyword evidence="4" id="KW-0808">Transferase</keyword>
<feature type="transmembrane region" description="Helical" evidence="8">
    <location>
        <begin position="12"/>
        <end position="32"/>
    </location>
</feature>
<feature type="transmembrane region" description="Helical" evidence="8">
    <location>
        <begin position="114"/>
        <end position="132"/>
    </location>
</feature>
<dbReference type="Gene3D" id="1.10.357.140">
    <property type="entry name" value="UbiA prenyltransferase"/>
    <property type="match status" value="1"/>
</dbReference>
<evidence type="ECO:0000256" key="3">
    <source>
        <dbReference type="ARBA" id="ARBA00022428"/>
    </source>
</evidence>
<evidence type="ECO:0000256" key="5">
    <source>
        <dbReference type="ARBA" id="ARBA00022692"/>
    </source>
</evidence>
<evidence type="ECO:0000256" key="8">
    <source>
        <dbReference type="SAM" id="Phobius"/>
    </source>
</evidence>
<gene>
    <name evidence="9" type="ORF">ACFO26_06280</name>
</gene>
<accession>A0ABV9JDG5</accession>
<keyword evidence="6 8" id="KW-1133">Transmembrane helix</keyword>
<protein>
    <submittedName>
        <fullName evidence="9">UbiA family prenyltransferase</fullName>
    </submittedName>
</protein>
<evidence type="ECO:0000313" key="10">
    <source>
        <dbReference type="Proteomes" id="UP001595987"/>
    </source>
</evidence>
<sequence>MNFKTFLNFVRIQTLPVEAFSPVAGILFSIWYFHSFHLLPTILFLIGLISINLFVSAWNNLMDYYKALDPEYKQRGNIIANRNINPKLALAICLIFLGIDIIVGIAVVFLTNLAILPIGGICFIVAVFYTFGPFAFSRFPLGEVLAGLCGGLFGFCLAVYINSFDKAYFVIHFIDWKMLWTWDFKALLPIVLVGMMCFAQNFNVMFSDNICDLEQDVKNGRFTLPYYLKTPASLVLYIAMYIFAAACVLLAIILGILPIWCLLMLLEAPIIIMNMRKFLAKQVKSETFVYQIRNLVLYNGGLAVTLLIGILLRK</sequence>
<dbReference type="InterPro" id="IPR044878">
    <property type="entry name" value="UbiA_sf"/>
</dbReference>
<feature type="transmembrane region" description="Helical" evidence="8">
    <location>
        <begin position="38"/>
        <end position="58"/>
    </location>
</feature>
<keyword evidence="7 8" id="KW-0472">Membrane</keyword>
<dbReference type="InterPro" id="IPR000537">
    <property type="entry name" value="UbiA_prenyltransferase"/>
</dbReference>
<dbReference type="RefSeq" id="WP_213536109.1">
    <property type="nucleotide sequence ID" value="NZ_BOVQ01000005.1"/>
</dbReference>
<organism evidence="9 10">
    <name type="scientific">Lactococcus nasutitermitis</name>
    <dbReference type="NCBI Taxonomy" id="1652957"/>
    <lineage>
        <taxon>Bacteria</taxon>
        <taxon>Bacillati</taxon>
        <taxon>Bacillota</taxon>
        <taxon>Bacilli</taxon>
        <taxon>Lactobacillales</taxon>
        <taxon>Streptococcaceae</taxon>
        <taxon>Lactococcus</taxon>
    </lineage>
</organism>
<feature type="transmembrane region" description="Helical" evidence="8">
    <location>
        <begin position="184"/>
        <end position="206"/>
    </location>
</feature>
<evidence type="ECO:0000256" key="2">
    <source>
        <dbReference type="ARBA" id="ARBA00004863"/>
    </source>
</evidence>
<keyword evidence="10" id="KW-1185">Reference proteome</keyword>
<feature type="transmembrane region" description="Helical" evidence="8">
    <location>
        <begin position="144"/>
        <end position="164"/>
    </location>
</feature>
<dbReference type="Pfam" id="PF01040">
    <property type="entry name" value="UbiA"/>
    <property type="match status" value="1"/>
</dbReference>
<keyword evidence="3" id="KW-0474">Menaquinone biosynthesis</keyword>
<dbReference type="EMBL" id="JBHSGD010000005">
    <property type="protein sequence ID" value="MFC4652511.1"/>
    <property type="molecule type" value="Genomic_DNA"/>
</dbReference>
<keyword evidence="5 8" id="KW-0812">Transmembrane</keyword>
<feature type="transmembrane region" description="Helical" evidence="8">
    <location>
        <begin position="295"/>
        <end position="312"/>
    </location>
</feature>
<comment type="subcellular location">
    <subcellularLocation>
        <location evidence="1">Membrane</location>
        <topology evidence="1">Multi-pass membrane protein</topology>
    </subcellularLocation>
</comment>
<evidence type="ECO:0000256" key="4">
    <source>
        <dbReference type="ARBA" id="ARBA00022679"/>
    </source>
</evidence>
<dbReference type="CDD" id="cd13962">
    <property type="entry name" value="PT_UbiA_UBIAD1"/>
    <property type="match status" value="1"/>
</dbReference>
<comment type="pathway">
    <text evidence="2">Quinol/quinone metabolism; menaquinone biosynthesis.</text>
</comment>
<feature type="transmembrane region" description="Helical" evidence="8">
    <location>
        <begin position="250"/>
        <end position="274"/>
    </location>
</feature>
<dbReference type="InterPro" id="IPR026046">
    <property type="entry name" value="UBIAD1"/>
</dbReference>
<reference evidence="10" key="1">
    <citation type="journal article" date="2019" name="Int. J. Syst. Evol. Microbiol.">
        <title>The Global Catalogue of Microorganisms (GCM) 10K type strain sequencing project: providing services to taxonomists for standard genome sequencing and annotation.</title>
        <authorList>
            <consortium name="The Broad Institute Genomics Platform"/>
            <consortium name="The Broad Institute Genome Sequencing Center for Infectious Disease"/>
            <person name="Wu L."/>
            <person name="Ma J."/>
        </authorList>
    </citation>
    <scope>NUCLEOTIDE SEQUENCE [LARGE SCALE GENOMIC DNA]</scope>
    <source>
        <strain evidence="10">CCUG 63287</strain>
    </source>
</reference>